<dbReference type="Pfam" id="PF18266">
    <property type="entry name" value="Ncstrn_small"/>
    <property type="match status" value="1"/>
</dbReference>
<gene>
    <name evidence="4" type="ORF">EZS28_028443</name>
</gene>
<protein>
    <recommendedName>
        <fullName evidence="3">Nicastrin small lobe domain-containing protein</fullName>
    </recommendedName>
</protein>
<proteinExistence type="predicted"/>
<sequence>MLKIVFVLTFIIQARRVDLSNAINTQFNAYPKVTYSSESSSPQSLKLNTRESFLLYFVGSQEDIQKIKLGSLHYISKNGKFAIFLNGTYFNKANILLLSESQGVGCIIIGDDVSRREKDYRPPPYSTDANLRPGDSHYKSGYQWNPDGDDILNAQFKNKF</sequence>
<evidence type="ECO:0000313" key="5">
    <source>
        <dbReference type="Proteomes" id="UP000324800"/>
    </source>
</evidence>
<dbReference type="EMBL" id="SNRW01010808">
    <property type="protein sequence ID" value="KAA6376031.1"/>
    <property type="molecule type" value="Genomic_DNA"/>
</dbReference>
<name>A0A5J4V1U5_9EUKA</name>
<reference evidence="4 5" key="1">
    <citation type="submission" date="2019-03" db="EMBL/GenBank/DDBJ databases">
        <title>Single cell metagenomics reveals metabolic interactions within the superorganism composed of flagellate Streblomastix strix and complex community of Bacteroidetes bacteria on its surface.</title>
        <authorList>
            <person name="Treitli S.C."/>
            <person name="Kolisko M."/>
            <person name="Husnik F."/>
            <person name="Keeling P."/>
            <person name="Hampl V."/>
        </authorList>
    </citation>
    <scope>NUCLEOTIDE SEQUENCE [LARGE SCALE GENOMIC DNA]</scope>
    <source>
        <strain evidence="4">ST1C</strain>
    </source>
</reference>
<dbReference type="InterPro" id="IPR041084">
    <property type="entry name" value="Ncstrn_small"/>
</dbReference>
<feature type="chain" id="PRO_5023847129" description="Nicastrin small lobe domain-containing protein" evidence="2">
    <location>
        <begin position="23"/>
        <end position="160"/>
    </location>
</feature>
<comment type="caution">
    <text evidence="4">The sequence shown here is derived from an EMBL/GenBank/DDBJ whole genome shotgun (WGS) entry which is preliminary data.</text>
</comment>
<feature type="signal peptide" evidence="2">
    <location>
        <begin position="1"/>
        <end position="22"/>
    </location>
</feature>
<organism evidence="4 5">
    <name type="scientific">Streblomastix strix</name>
    <dbReference type="NCBI Taxonomy" id="222440"/>
    <lineage>
        <taxon>Eukaryota</taxon>
        <taxon>Metamonada</taxon>
        <taxon>Preaxostyla</taxon>
        <taxon>Oxymonadida</taxon>
        <taxon>Streblomastigidae</taxon>
        <taxon>Streblomastix</taxon>
    </lineage>
</organism>
<evidence type="ECO:0000256" key="1">
    <source>
        <dbReference type="SAM" id="MobiDB-lite"/>
    </source>
</evidence>
<evidence type="ECO:0000313" key="4">
    <source>
        <dbReference type="EMBL" id="KAA6376031.1"/>
    </source>
</evidence>
<feature type="region of interest" description="Disordered" evidence="1">
    <location>
        <begin position="118"/>
        <end position="139"/>
    </location>
</feature>
<evidence type="ECO:0000256" key="2">
    <source>
        <dbReference type="SAM" id="SignalP"/>
    </source>
</evidence>
<feature type="domain" description="Nicastrin small lobe" evidence="3">
    <location>
        <begin position="54"/>
        <end position="157"/>
    </location>
</feature>
<dbReference type="AlphaFoldDB" id="A0A5J4V1U5"/>
<evidence type="ECO:0000259" key="3">
    <source>
        <dbReference type="Pfam" id="PF18266"/>
    </source>
</evidence>
<keyword evidence="2" id="KW-0732">Signal</keyword>
<accession>A0A5J4V1U5</accession>
<dbReference type="Proteomes" id="UP000324800">
    <property type="component" value="Unassembled WGS sequence"/>
</dbReference>